<organism evidence="2 3">
    <name type="scientific">Paenimyroides ummariense</name>
    <dbReference type="NCBI Taxonomy" id="913024"/>
    <lineage>
        <taxon>Bacteria</taxon>
        <taxon>Pseudomonadati</taxon>
        <taxon>Bacteroidota</taxon>
        <taxon>Flavobacteriia</taxon>
        <taxon>Flavobacteriales</taxon>
        <taxon>Flavobacteriaceae</taxon>
        <taxon>Paenimyroides</taxon>
    </lineage>
</organism>
<dbReference type="PROSITE" id="PS50983">
    <property type="entry name" value="FE_B12_PBP"/>
    <property type="match status" value="1"/>
</dbReference>
<evidence type="ECO:0000313" key="3">
    <source>
        <dbReference type="Proteomes" id="UP000199036"/>
    </source>
</evidence>
<dbReference type="Proteomes" id="UP000199036">
    <property type="component" value="Unassembled WGS sequence"/>
</dbReference>
<dbReference type="PROSITE" id="PS51257">
    <property type="entry name" value="PROKAR_LIPOPROTEIN"/>
    <property type="match status" value="1"/>
</dbReference>
<proteinExistence type="predicted"/>
<accession>A0A1I4ZY89</accession>
<protein>
    <submittedName>
        <fullName evidence="2">Iron complex transport system substrate-binding protein</fullName>
    </submittedName>
</protein>
<dbReference type="OrthoDB" id="9797736at2"/>
<gene>
    <name evidence="2" type="ORF">SAMN05421741_10725</name>
</gene>
<dbReference type="AlphaFoldDB" id="A0A1I4ZY89"/>
<name>A0A1I4ZY89_9FLAO</name>
<dbReference type="SUPFAM" id="SSF53807">
    <property type="entry name" value="Helical backbone' metal receptor"/>
    <property type="match status" value="1"/>
</dbReference>
<dbReference type="EMBL" id="FOVI01000007">
    <property type="protein sequence ID" value="SFN55174.1"/>
    <property type="molecule type" value="Genomic_DNA"/>
</dbReference>
<evidence type="ECO:0000313" key="2">
    <source>
        <dbReference type="EMBL" id="SFN55174.1"/>
    </source>
</evidence>
<dbReference type="Pfam" id="PF01497">
    <property type="entry name" value="Peripla_BP_2"/>
    <property type="match status" value="1"/>
</dbReference>
<dbReference type="InterPro" id="IPR050902">
    <property type="entry name" value="ABC_Transporter_SBP"/>
</dbReference>
<feature type="domain" description="Fe/B12 periplasmic-binding" evidence="1">
    <location>
        <begin position="41"/>
        <end position="287"/>
    </location>
</feature>
<dbReference type="RefSeq" id="WP_091521190.1">
    <property type="nucleotide sequence ID" value="NZ_FOVI01000007.1"/>
</dbReference>
<dbReference type="PANTHER" id="PTHR30535:SF4">
    <property type="entry name" value="HEMIN-BINDING PERIPLASMIC PROTEIN HMUT"/>
    <property type="match status" value="1"/>
</dbReference>
<dbReference type="STRING" id="913024.SAMN05421741_10725"/>
<dbReference type="PANTHER" id="PTHR30535">
    <property type="entry name" value="VITAMIN B12-BINDING PROTEIN"/>
    <property type="match status" value="1"/>
</dbReference>
<dbReference type="InterPro" id="IPR002491">
    <property type="entry name" value="ABC_transptr_periplasmic_BD"/>
</dbReference>
<keyword evidence="3" id="KW-1185">Reference proteome</keyword>
<evidence type="ECO:0000259" key="1">
    <source>
        <dbReference type="PROSITE" id="PS50983"/>
    </source>
</evidence>
<reference evidence="3" key="1">
    <citation type="submission" date="2016-10" db="EMBL/GenBank/DDBJ databases">
        <authorList>
            <person name="Varghese N."/>
            <person name="Submissions S."/>
        </authorList>
    </citation>
    <scope>NUCLEOTIDE SEQUENCE [LARGE SCALE GENOMIC DNA]</scope>
    <source>
        <strain evidence="3">DS-12</strain>
    </source>
</reference>
<dbReference type="Gene3D" id="3.40.50.1980">
    <property type="entry name" value="Nitrogenase molybdenum iron protein domain"/>
    <property type="match status" value="2"/>
</dbReference>
<sequence>MKKFFSVLALAIVVASCNKKEENKTTTTETDTVATEIKTDRIVSLNGAVTETLAALDVAGNIVGRDVTSTFPADLKATDLGHVRSITAESILALQPSVVFGTTKDVNPNLNEQLKKANIPLVLIDQEYSIDGSKKLITEVATKLKKDNYQPLLDNISNKMANVKAFDKKPKVLFIYARGAGNLMVAGAGTPLHSMIELAGAENAAAALTDFKPLTPEALLTTNPDVILMFDKGLQSLGGVDGLLKIEGIATTNAGKNKKVVTMDGQYLSGFGPRVGDAVVELHNKLQ</sequence>